<feature type="domain" description="Glutamyl/glutaminyl-tRNA synthetase class Ib catalytic" evidence="8">
    <location>
        <begin position="3"/>
        <end position="295"/>
    </location>
</feature>
<dbReference type="NCBIfam" id="TIGR00464">
    <property type="entry name" value="gltX_bact"/>
    <property type="match status" value="1"/>
</dbReference>
<dbReference type="InterPro" id="IPR049940">
    <property type="entry name" value="GluQ/Sye"/>
</dbReference>
<dbReference type="GO" id="GO:0004818">
    <property type="term" value="F:glutamate-tRNA ligase activity"/>
    <property type="evidence" value="ECO:0007669"/>
    <property type="project" value="InterPro"/>
</dbReference>
<dbReference type="InterPro" id="IPR000924">
    <property type="entry name" value="Glu/Gln-tRNA-synth"/>
</dbReference>
<dbReference type="EMBL" id="PDKJ01000001">
    <property type="protein sequence ID" value="RXJ70236.1"/>
    <property type="molecule type" value="Genomic_DNA"/>
</dbReference>
<dbReference type="Gene3D" id="3.40.50.620">
    <property type="entry name" value="HUPs"/>
    <property type="match status" value="1"/>
</dbReference>
<dbReference type="InterPro" id="IPR004527">
    <property type="entry name" value="Glu-tRNA-ligase_bac/mito"/>
</dbReference>
<dbReference type="Gene3D" id="3.90.800.10">
    <property type="entry name" value="Glutamyl-tRNA Synthetase, Domain 3"/>
    <property type="match status" value="1"/>
</dbReference>
<dbReference type="InterPro" id="IPR008925">
    <property type="entry name" value="aa_tRNA-synth_I_cd-bd_sf"/>
</dbReference>
<gene>
    <name evidence="9" type="ORF">CRV08_01330</name>
</gene>
<dbReference type="SUPFAM" id="SSF52374">
    <property type="entry name" value="Nucleotidylyl transferase"/>
    <property type="match status" value="1"/>
</dbReference>
<protein>
    <submittedName>
        <fullName evidence="9">Glutamate--tRNA ligase</fullName>
    </submittedName>
</protein>
<sequence>MLRFAPSLTHSLQLNDLRIAIFNYILSKQLNEPLMLVVNDLDKKNIIEGNDKEIIELLNLFSIDFSQVVYQSENLKYHQKLAMQLMGQKKAFACFCSDEKLDELKEEAKKENRAFYYDGFCASLSDETVLNCNAPFTVRAKMPDSNIAFTDLLKGDFNFEPFVVDSFIILNHDKSATYNYACAVDDMLYDISLVIRDEKHILDTPKQIYIRNLLNYGKELKYLHLTDIKFNKDEEKHSVKYFIDEGFLPSAIANYLVLLGNNTPTEIFTLEDAIKWFDIKNLSTSSVNFDINKLKEINRKHLETLDDMRLSKILGFADSDIGKLAKLFLSEASTLKEIKSKIELIFSSKCSIKEFEKEFEKIKLSIKKAPFFDTFNDLKEYIINNTEIDENRVLKLLRYLLTGCNEGPDISDIYFLTKNYLGEIIK</sequence>
<dbReference type="InterPro" id="IPR014729">
    <property type="entry name" value="Rossmann-like_a/b/a_fold"/>
</dbReference>
<dbReference type="InterPro" id="IPR020061">
    <property type="entry name" value="Glu_tRNA_lig_a-bdl"/>
</dbReference>
<evidence type="ECO:0000313" key="9">
    <source>
        <dbReference type="EMBL" id="RXJ70236.1"/>
    </source>
</evidence>
<dbReference type="Proteomes" id="UP000290172">
    <property type="component" value="Unassembled WGS sequence"/>
</dbReference>
<dbReference type="GO" id="GO:0006424">
    <property type="term" value="P:glutamyl-tRNA aminoacylation"/>
    <property type="evidence" value="ECO:0007669"/>
    <property type="project" value="InterPro"/>
</dbReference>
<evidence type="ECO:0000256" key="4">
    <source>
        <dbReference type="ARBA" id="ARBA00022840"/>
    </source>
</evidence>
<dbReference type="GO" id="GO:0005829">
    <property type="term" value="C:cytosol"/>
    <property type="evidence" value="ECO:0007669"/>
    <property type="project" value="TreeGrafter"/>
</dbReference>
<evidence type="ECO:0000256" key="3">
    <source>
        <dbReference type="ARBA" id="ARBA00022741"/>
    </source>
</evidence>
<dbReference type="InterPro" id="IPR020058">
    <property type="entry name" value="Glu/Gln-tRNA-synth_Ib_cat-dom"/>
</dbReference>
<evidence type="ECO:0000313" key="10">
    <source>
        <dbReference type="Proteomes" id="UP000290172"/>
    </source>
</evidence>
<keyword evidence="5 7" id="KW-0648">Protein biosynthesis</keyword>
<dbReference type="GO" id="GO:0000049">
    <property type="term" value="F:tRNA binding"/>
    <property type="evidence" value="ECO:0007669"/>
    <property type="project" value="InterPro"/>
</dbReference>
<keyword evidence="4 7" id="KW-0067">ATP-binding</keyword>
<dbReference type="PANTHER" id="PTHR43311:SF2">
    <property type="entry name" value="GLUTAMATE--TRNA LIGASE, MITOCHONDRIAL-RELATED"/>
    <property type="match status" value="1"/>
</dbReference>
<keyword evidence="2 7" id="KW-0436">Ligase</keyword>
<keyword evidence="6 7" id="KW-0030">Aminoacyl-tRNA synthetase</keyword>
<accession>A0A4Q0YHT6</accession>
<comment type="caution">
    <text evidence="9">The sequence shown here is derived from an EMBL/GenBank/DDBJ whole genome shotgun (WGS) entry which is preliminary data.</text>
</comment>
<dbReference type="SUPFAM" id="SSF48163">
    <property type="entry name" value="An anticodon-binding domain of class I aminoacyl-tRNA synthetases"/>
    <property type="match status" value="1"/>
</dbReference>
<evidence type="ECO:0000256" key="2">
    <source>
        <dbReference type="ARBA" id="ARBA00022598"/>
    </source>
</evidence>
<dbReference type="PRINTS" id="PR00987">
    <property type="entry name" value="TRNASYNTHGLU"/>
</dbReference>
<dbReference type="Gene3D" id="1.10.1160.10">
    <property type="entry name" value="Glutamyl-trna Synthetase, Domain 2"/>
    <property type="match status" value="1"/>
</dbReference>
<evidence type="ECO:0000256" key="6">
    <source>
        <dbReference type="ARBA" id="ARBA00023146"/>
    </source>
</evidence>
<organism evidence="9 10">
    <name type="scientific">Halarcobacter ebronensis</name>
    <dbReference type="NCBI Taxonomy" id="1462615"/>
    <lineage>
        <taxon>Bacteria</taxon>
        <taxon>Pseudomonadati</taxon>
        <taxon>Campylobacterota</taxon>
        <taxon>Epsilonproteobacteria</taxon>
        <taxon>Campylobacterales</taxon>
        <taxon>Arcobacteraceae</taxon>
        <taxon>Halarcobacter</taxon>
    </lineage>
</organism>
<dbReference type="GO" id="GO:0005524">
    <property type="term" value="F:ATP binding"/>
    <property type="evidence" value="ECO:0007669"/>
    <property type="project" value="UniProtKB-KW"/>
</dbReference>
<keyword evidence="3 7" id="KW-0547">Nucleotide-binding</keyword>
<proteinExistence type="inferred from homology"/>
<dbReference type="Pfam" id="PF00749">
    <property type="entry name" value="tRNA-synt_1c"/>
    <property type="match status" value="1"/>
</dbReference>
<dbReference type="PANTHER" id="PTHR43311">
    <property type="entry name" value="GLUTAMATE--TRNA LIGASE"/>
    <property type="match status" value="1"/>
</dbReference>
<evidence type="ECO:0000256" key="1">
    <source>
        <dbReference type="ARBA" id="ARBA00007894"/>
    </source>
</evidence>
<comment type="similarity">
    <text evidence="1">Belongs to the class-I aminoacyl-tRNA synthetase family. Glutamate--tRNA ligase type 1 subfamily.</text>
</comment>
<dbReference type="RefSeq" id="WP_128978287.1">
    <property type="nucleotide sequence ID" value="NZ_PDKJ01000001.1"/>
</dbReference>
<reference evidence="9 10" key="1">
    <citation type="submission" date="2017-10" db="EMBL/GenBank/DDBJ databases">
        <title>Genomics of the genus Arcobacter.</title>
        <authorList>
            <person name="Perez-Cataluna A."/>
            <person name="Figueras M.J."/>
        </authorList>
    </citation>
    <scope>NUCLEOTIDE SEQUENCE [LARGE SCALE GENOMIC DNA]</scope>
    <source>
        <strain evidence="9 10">CECT 8993</strain>
    </source>
</reference>
<evidence type="ECO:0000256" key="5">
    <source>
        <dbReference type="ARBA" id="ARBA00022917"/>
    </source>
</evidence>
<name>A0A4Q0YHT6_9BACT</name>
<dbReference type="AlphaFoldDB" id="A0A4Q0YHT6"/>
<evidence type="ECO:0000256" key="7">
    <source>
        <dbReference type="RuleBase" id="RU363037"/>
    </source>
</evidence>
<evidence type="ECO:0000259" key="8">
    <source>
        <dbReference type="Pfam" id="PF00749"/>
    </source>
</evidence>